<keyword evidence="19" id="KW-1185">Reference proteome</keyword>
<evidence type="ECO:0000256" key="4">
    <source>
        <dbReference type="ARBA" id="ARBA00022527"/>
    </source>
</evidence>
<evidence type="ECO:0000256" key="10">
    <source>
        <dbReference type="ARBA" id="ARBA00022840"/>
    </source>
</evidence>
<comment type="similarity">
    <text evidence="2">Belongs to the protein kinase superfamily. TKL Ser/Thr protein kinase family. TGFB receptor subfamily.</text>
</comment>
<keyword evidence="5" id="KW-0808">Transferase</keyword>
<comment type="subcellular location">
    <subcellularLocation>
        <location evidence="1">Membrane</location>
        <topology evidence="1">Single-pass type I membrane protein</topology>
    </subcellularLocation>
</comment>
<evidence type="ECO:0000256" key="14">
    <source>
        <dbReference type="PROSITE-ProRule" id="PRU10141"/>
    </source>
</evidence>
<accession>A0A9W7WT76</accession>
<dbReference type="GO" id="GO:0030509">
    <property type="term" value="P:BMP signaling pathway"/>
    <property type="evidence" value="ECO:0007669"/>
    <property type="project" value="TreeGrafter"/>
</dbReference>
<evidence type="ECO:0000259" key="17">
    <source>
        <dbReference type="PROSITE" id="PS50011"/>
    </source>
</evidence>
<evidence type="ECO:0000256" key="16">
    <source>
        <dbReference type="SAM" id="Phobius"/>
    </source>
</evidence>
<evidence type="ECO:0000256" key="2">
    <source>
        <dbReference type="ARBA" id="ARBA00009605"/>
    </source>
</evidence>
<evidence type="ECO:0000256" key="11">
    <source>
        <dbReference type="ARBA" id="ARBA00022989"/>
    </source>
</evidence>
<dbReference type="CDD" id="cd14054">
    <property type="entry name" value="STKc_BMPR2_AMHR2"/>
    <property type="match status" value="1"/>
</dbReference>
<comment type="caution">
    <text evidence="18">The sequence shown here is derived from an EMBL/GenBank/DDBJ whole genome shotgun (WGS) entry which is preliminary data.</text>
</comment>
<proteinExistence type="inferred from homology"/>
<dbReference type="OrthoDB" id="669224at2759"/>
<dbReference type="Gene3D" id="3.30.200.20">
    <property type="entry name" value="Phosphorylase Kinase, domain 1"/>
    <property type="match status" value="1"/>
</dbReference>
<dbReference type="PANTHER" id="PTHR23255:SF63">
    <property type="entry name" value="BONE MORPHOGENETIC PROTEIN RECEPTOR TYPE-2"/>
    <property type="match status" value="1"/>
</dbReference>
<feature type="region of interest" description="Disordered" evidence="15">
    <location>
        <begin position="540"/>
        <end position="580"/>
    </location>
</feature>
<dbReference type="InterPro" id="IPR000472">
    <property type="entry name" value="Activin_recp"/>
</dbReference>
<evidence type="ECO:0000256" key="1">
    <source>
        <dbReference type="ARBA" id="ARBA00004479"/>
    </source>
</evidence>
<keyword evidence="8 14" id="KW-0547">Nucleotide-binding</keyword>
<dbReference type="InterPro" id="IPR000719">
    <property type="entry name" value="Prot_kinase_dom"/>
</dbReference>
<feature type="transmembrane region" description="Helical" evidence="16">
    <location>
        <begin position="6"/>
        <end position="26"/>
    </location>
</feature>
<dbReference type="InterPro" id="IPR000333">
    <property type="entry name" value="TGFB_receptor"/>
</dbReference>
<dbReference type="Gene3D" id="2.10.60.10">
    <property type="entry name" value="CD59"/>
    <property type="match status" value="1"/>
</dbReference>
<dbReference type="PROSITE" id="PS00107">
    <property type="entry name" value="PROTEIN_KINASE_ATP"/>
    <property type="match status" value="1"/>
</dbReference>
<feature type="compositionally biased region" description="Polar residues" evidence="15">
    <location>
        <begin position="842"/>
        <end position="855"/>
    </location>
</feature>
<evidence type="ECO:0000256" key="7">
    <source>
        <dbReference type="ARBA" id="ARBA00022729"/>
    </source>
</evidence>
<keyword evidence="9" id="KW-0418">Kinase</keyword>
<keyword evidence="7" id="KW-0732">Signal</keyword>
<feature type="binding site" evidence="14">
    <location>
        <position position="240"/>
    </location>
    <ligand>
        <name>ATP</name>
        <dbReference type="ChEBI" id="CHEBI:30616"/>
    </ligand>
</feature>
<evidence type="ECO:0000256" key="13">
    <source>
        <dbReference type="ARBA" id="ARBA00023170"/>
    </source>
</evidence>
<dbReference type="GO" id="GO:0005886">
    <property type="term" value="C:plasma membrane"/>
    <property type="evidence" value="ECO:0007669"/>
    <property type="project" value="TreeGrafter"/>
</dbReference>
<reference evidence="18" key="1">
    <citation type="submission" date="2021-02" db="EMBL/GenBank/DDBJ databases">
        <title>Comparative genomics reveals that relaxation of natural selection precedes convergent phenotypic evolution of cavefish.</title>
        <authorList>
            <person name="Peng Z."/>
        </authorList>
    </citation>
    <scope>NUCLEOTIDE SEQUENCE</scope>
    <source>
        <tissue evidence="18">Muscle</tissue>
    </source>
</reference>
<feature type="compositionally biased region" description="Polar residues" evidence="15">
    <location>
        <begin position="986"/>
        <end position="996"/>
    </location>
</feature>
<dbReference type="SUPFAM" id="SSF57302">
    <property type="entry name" value="Snake toxin-like"/>
    <property type="match status" value="1"/>
</dbReference>
<name>A0A9W7WT76_TRIRA</name>
<evidence type="ECO:0000256" key="6">
    <source>
        <dbReference type="ARBA" id="ARBA00022692"/>
    </source>
</evidence>
<keyword evidence="10 14" id="KW-0067">ATP-binding</keyword>
<dbReference type="GO" id="GO:0043235">
    <property type="term" value="C:receptor complex"/>
    <property type="evidence" value="ECO:0007669"/>
    <property type="project" value="TreeGrafter"/>
</dbReference>
<dbReference type="EMBL" id="JAFHDT010000007">
    <property type="protein sequence ID" value="KAI7807893.1"/>
    <property type="molecule type" value="Genomic_DNA"/>
</dbReference>
<dbReference type="InterPro" id="IPR011009">
    <property type="entry name" value="Kinase-like_dom_sf"/>
</dbReference>
<protein>
    <recommendedName>
        <fullName evidence="3">receptor protein serine/threonine kinase</fullName>
        <ecNumber evidence="3">2.7.11.30</ecNumber>
    </recommendedName>
</protein>
<evidence type="ECO:0000256" key="15">
    <source>
        <dbReference type="SAM" id="MobiDB-lite"/>
    </source>
</evidence>
<keyword evidence="12 16" id="KW-0472">Membrane</keyword>
<dbReference type="Proteomes" id="UP001059041">
    <property type="component" value="Linkage Group LG7"/>
</dbReference>
<dbReference type="AlphaFoldDB" id="A0A9W7WT76"/>
<dbReference type="GO" id="GO:0005524">
    <property type="term" value="F:ATP binding"/>
    <property type="evidence" value="ECO:0007669"/>
    <property type="project" value="UniProtKB-UniRule"/>
</dbReference>
<dbReference type="InterPro" id="IPR017441">
    <property type="entry name" value="Protein_kinase_ATP_BS"/>
</dbReference>
<evidence type="ECO:0000256" key="12">
    <source>
        <dbReference type="ARBA" id="ARBA00023136"/>
    </source>
</evidence>
<evidence type="ECO:0000256" key="3">
    <source>
        <dbReference type="ARBA" id="ARBA00012401"/>
    </source>
</evidence>
<gene>
    <name evidence="18" type="ORF">IRJ41_012242</name>
</gene>
<feature type="region of interest" description="Disordered" evidence="15">
    <location>
        <begin position="954"/>
        <end position="996"/>
    </location>
</feature>
<organism evidence="18 19">
    <name type="scientific">Triplophysa rosa</name>
    <name type="common">Cave loach</name>
    <dbReference type="NCBI Taxonomy" id="992332"/>
    <lineage>
        <taxon>Eukaryota</taxon>
        <taxon>Metazoa</taxon>
        <taxon>Chordata</taxon>
        <taxon>Craniata</taxon>
        <taxon>Vertebrata</taxon>
        <taxon>Euteleostomi</taxon>
        <taxon>Actinopterygii</taxon>
        <taxon>Neopterygii</taxon>
        <taxon>Teleostei</taxon>
        <taxon>Ostariophysi</taxon>
        <taxon>Cypriniformes</taxon>
        <taxon>Nemacheilidae</taxon>
        <taxon>Triplophysa</taxon>
    </lineage>
</organism>
<dbReference type="SUPFAM" id="SSF56112">
    <property type="entry name" value="Protein kinase-like (PK-like)"/>
    <property type="match status" value="1"/>
</dbReference>
<feature type="compositionally biased region" description="Low complexity" evidence="15">
    <location>
        <begin position="595"/>
        <end position="608"/>
    </location>
</feature>
<dbReference type="FunFam" id="1.10.510.10:FF:000180">
    <property type="entry name" value="Receptor protein serine/threonine kinase"/>
    <property type="match status" value="1"/>
</dbReference>
<feature type="compositionally biased region" description="Acidic residues" evidence="15">
    <location>
        <begin position="825"/>
        <end position="837"/>
    </location>
</feature>
<feature type="compositionally biased region" description="Pro residues" evidence="15">
    <location>
        <begin position="857"/>
        <end position="870"/>
    </location>
</feature>
<dbReference type="EC" id="2.7.11.30" evidence="3"/>
<evidence type="ECO:0000313" key="18">
    <source>
        <dbReference type="EMBL" id="KAI7807893.1"/>
    </source>
</evidence>
<dbReference type="Pfam" id="PF00069">
    <property type="entry name" value="Pkinase"/>
    <property type="match status" value="1"/>
</dbReference>
<feature type="compositionally biased region" description="Low complexity" evidence="15">
    <location>
        <begin position="811"/>
        <end position="823"/>
    </location>
</feature>
<evidence type="ECO:0000256" key="5">
    <source>
        <dbReference type="ARBA" id="ARBA00022679"/>
    </source>
</evidence>
<dbReference type="GO" id="GO:0001944">
    <property type="term" value="P:vasculature development"/>
    <property type="evidence" value="ECO:0007669"/>
    <property type="project" value="TreeGrafter"/>
</dbReference>
<keyword evidence="13 18" id="KW-0675">Receptor</keyword>
<keyword evidence="4" id="KW-0723">Serine/threonine-protein kinase</keyword>
<dbReference type="PANTHER" id="PTHR23255">
    <property type="entry name" value="TRANSFORMING GROWTH FACTOR-BETA RECEPTOR TYPE I AND II"/>
    <property type="match status" value="1"/>
</dbReference>
<dbReference type="Pfam" id="PF01064">
    <property type="entry name" value="Activin_recp"/>
    <property type="match status" value="1"/>
</dbReference>
<keyword evidence="6 16" id="KW-0812">Transmembrane</keyword>
<dbReference type="Gene3D" id="1.10.510.10">
    <property type="entry name" value="Transferase(Phosphotransferase) domain 1"/>
    <property type="match status" value="1"/>
</dbReference>
<feature type="region of interest" description="Disordered" evidence="15">
    <location>
        <begin position="594"/>
        <end position="625"/>
    </location>
</feature>
<feature type="compositionally biased region" description="Polar residues" evidence="15">
    <location>
        <begin position="954"/>
        <end position="972"/>
    </location>
</feature>
<feature type="compositionally biased region" description="Polar residues" evidence="15">
    <location>
        <begin position="540"/>
        <end position="556"/>
    </location>
</feature>
<evidence type="ECO:0000256" key="9">
    <source>
        <dbReference type="ARBA" id="ARBA00022777"/>
    </source>
</evidence>
<feature type="domain" description="Protein kinase" evidence="17">
    <location>
        <begin position="213"/>
        <end position="514"/>
    </location>
</feature>
<feature type="transmembrane region" description="Helical" evidence="16">
    <location>
        <begin position="158"/>
        <end position="182"/>
    </location>
</feature>
<keyword evidence="11 16" id="KW-1133">Transmembrane helix</keyword>
<dbReference type="InterPro" id="IPR045860">
    <property type="entry name" value="Snake_toxin-like_sf"/>
</dbReference>
<dbReference type="GO" id="GO:0005024">
    <property type="term" value="F:transforming growth factor beta receptor activity"/>
    <property type="evidence" value="ECO:0007669"/>
    <property type="project" value="TreeGrafter"/>
</dbReference>
<sequence>MADEGRITILNIGLFTMLVILGPVAAAQSEWRDCAYTKKQEAQTERFGDKYGELERKSEGGTVFRENATIRCNNHIHVCFGLWKEENNELQIVIQGCWSGSENPPVCDSSCVVTNTPQVVNNKTFRFCCCNKDMCNMNFTDGFPTLTTSQPPYSRRQVAIVVPLATVFMFTVLVVLLFFYILRRPGKHTLHSLDVLESVFSPPSLDPLDLDNLKFMELIGRGRYGSVYRVSLDEQSVAVKVFIAANRQQFTNERMIYRLLLKHENVARFLDSEERVGTEGRREFLLLLEFYPHGSLCTYLNGRSVDWLSCCRLALSATRGLAYLHTEIRKGDVYKPAVSHRDLNSRNVLVKADGSCVISDFGLAMILTEKRPPGQGDVDNCSISEVGTVRYMAPEVLEGSVNLRDCETALKQVDVYALGLLYWETFMRCSDLFPGETVPVFQMAFQAEAGNHPTIEDMQALVSREKERPKYPEAWKENSLTVRLLKETMEDCWDQDAEARLTAQCAEQRLADLLSIWEREKSASPALNPNTALYNHRNISTGQQTPVGSHAEYSSTHTEDHDTSADPPSVGGSNPAEKNSNCINYEWQQAQLWQPVTESSSTTPVSESCTANYFPPGGSSGPPCIQLTQEDLEIPKLDPSEVQKNLRESSDESLMEHSQKQFCSPETLTSPSPFYPLMNMASEVSGSQGSSRNADAPVTILPKQQNVPKRPSSLSLHSKTSSLRMKFGKLGKSNLKKVEMGVAKACALNLAHEAQPITVANNDAAARANKIVSGSAPESAGEVSSDDLTFSLLTTSPDEQEPLLRREACPDNANNNNSNNNNGEGDGDAEAEGDGGESNENVGSTGEASSASNTEPVVPPDTHPAPPTVPPQAQSQPQIHGEALLRQNRGRRPERPNSLDLSITTLPLLGGRSDGDVTEGSADKIKKRVKTPYALKKWRPASWIITTETLDAEVNNNSRHGGQNQAGTSRPKSASAVYLGGRGGSRFSTDPNDCDF</sequence>
<feature type="region of interest" description="Disordered" evidence="15">
    <location>
        <begin position="808"/>
        <end position="921"/>
    </location>
</feature>
<evidence type="ECO:0000313" key="19">
    <source>
        <dbReference type="Proteomes" id="UP001059041"/>
    </source>
</evidence>
<dbReference type="PROSITE" id="PS50011">
    <property type="entry name" value="PROTEIN_KINASE_DOM"/>
    <property type="match status" value="1"/>
</dbReference>
<evidence type="ECO:0000256" key="8">
    <source>
        <dbReference type="ARBA" id="ARBA00022741"/>
    </source>
</evidence>